<keyword evidence="3" id="KW-1185">Reference proteome</keyword>
<evidence type="ECO:0000313" key="3">
    <source>
        <dbReference type="Proteomes" id="UP000437709"/>
    </source>
</evidence>
<accession>A0A6N7EJP2</accession>
<feature type="transmembrane region" description="Helical" evidence="1">
    <location>
        <begin position="105"/>
        <end position="125"/>
    </location>
</feature>
<sequence length="228" mass="23263">MSMHTTETPQHSTRCEHCDDSVPHEHLDVRALVTRSADRARTRALRMLAVAGGLAVVTAVVGVTIAGPGRAFGALGVAVLGWLLVTAVAVAAVGVGRARTSDARALVLAALVSAGLAPLVALAVAALGGGWSGALVAGSAWLLCGAVADVVRSRTWRRLLLTPGEAGEHARARAVAERDSSRDLTRWLAQGVLVGASTWLLGVLPLAVVVLVPLAVALAAVTARPVAR</sequence>
<dbReference type="OrthoDB" id="5150402at2"/>
<comment type="caution">
    <text evidence="2">The sequence shown here is derived from an EMBL/GenBank/DDBJ whole genome shotgun (WGS) entry which is preliminary data.</text>
</comment>
<evidence type="ECO:0000313" key="2">
    <source>
        <dbReference type="EMBL" id="MPV38310.1"/>
    </source>
</evidence>
<organism evidence="2 3">
    <name type="scientific">Georgenia subflava</name>
    <dbReference type="NCBI Taxonomy" id="1622177"/>
    <lineage>
        <taxon>Bacteria</taxon>
        <taxon>Bacillati</taxon>
        <taxon>Actinomycetota</taxon>
        <taxon>Actinomycetes</taxon>
        <taxon>Micrococcales</taxon>
        <taxon>Bogoriellaceae</taxon>
        <taxon>Georgenia</taxon>
    </lineage>
</organism>
<keyword evidence="1" id="KW-0812">Transmembrane</keyword>
<dbReference type="AlphaFoldDB" id="A0A6N7EJP2"/>
<proteinExistence type="predicted"/>
<keyword evidence="1" id="KW-1133">Transmembrane helix</keyword>
<protein>
    <submittedName>
        <fullName evidence="2">Uncharacterized protein</fullName>
    </submittedName>
</protein>
<feature type="transmembrane region" description="Helical" evidence="1">
    <location>
        <begin position="187"/>
        <end position="220"/>
    </location>
</feature>
<feature type="transmembrane region" description="Helical" evidence="1">
    <location>
        <begin position="71"/>
        <end position="93"/>
    </location>
</feature>
<keyword evidence="1" id="KW-0472">Membrane</keyword>
<reference evidence="2 3" key="1">
    <citation type="submission" date="2019-10" db="EMBL/GenBank/DDBJ databases">
        <title>Georgenia wutianyii sp. nov. and Georgenia yuyongxinii sp. nov. isolated from plateau pika (Ochotona curzoniae) in the Qinghai-Tibet plateau of China.</title>
        <authorList>
            <person name="Tian Z."/>
        </authorList>
    </citation>
    <scope>NUCLEOTIDE SEQUENCE [LARGE SCALE GENOMIC DNA]</scope>
    <source>
        <strain evidence="2 3">JCM 19765</strain>
    </source>
</reference>
<evidence type="ECO:0000256" key="1">
    <source>
        <dbReference type="SAM" id="Phobius"/>
    </source>
</evidence>
<dbReference type="RefSeq" id="WP_152194939.1">
    <property type="nucleotide sequence ID" value="NZ_VUKD01000002.1"/>
</dbReference>
<dbReference type="EMBL" id="WHPC01000073">
    <property type="protein sequence ID" value="MPV38310.1"/>
    <property type="molecule type" value="Genomic_DNA"/>
</dbReference>
<gene>
    <name evidence="2" type="ORF">GB881_14875</name>
</gene>
<name>A0A6N7EJP2_9MICO</name>
<dbReference type="Proteomes" id="UP000437709">
    <property type="component" value="Unassembled WGS sequence"/>
</dbReference>
<feature type="transmembrane region" description="Helical" evidence="1">
    <location>
        <begin position="44"/>
        <end position="65"/>
    </location>
</feature>